<dbReference type="Proteomes" id="UP000177740">
    <property type="component" value="Unassembled WGS sequence"/>
</dbReference>
<dbReference type="InterPro" id="IPR013325">
    <property type="entry name" value="RNA_pol_sigma_r2"/>
</dbReference>
<dbReference type="EMBL" id="MHMM01000010">
    <property type="protein sequence ID" value="OGZ27179.1"/>
    <property type="molecule type" value="Genomic_DNA"/>
</dbReference>
<protein>
    <submittedName>
        <fullName evidence="7">Uncharacterized protein</fullName>
    </submittedName>
</protein>
<reference evidence="7 8" key="1">
    <citation type="journal article" date="2016" name="Nat. Commun.">
        <title>Thousands of microbial genomes shed light on interconnected biogeochemical processes in an aquifer system.</title>
        <authorList>
            <person name="Anantharaman K."/>
            <person name="Brown C.T."/>
            <person name="Hug L.A."/>
            <person name="Sharon I."/>
            <person name="Castelle C.J."/>
            <person name="Probst A.J."/>
            <person name="Thomas B.C."/>
            <person name="Singh A."/>
            <person name="Wilkins M.J."/>
            <person name="Karaoz U."/>
            <person name="Brodie E.L."/>
            <person name="Williams K.H."/>
            <person name="Hubbard S.S."/>
            <person name="Banfield J.F."/>
        </authorList>
    </citation>
    <scope>NUCLEOTIDE SEQUENCE [LARGE SCALE GENOMIC DNA]</scope>
</reference>
<evidence type="ECO:0000256" key="4">
    <source>
        <dbReference type="ARBA" id="ARBA00023163"/>
    </source>
</evidence>
<dbReference type="InterPro" id="IPR013324">
    <property type="entry name" value="RNA_pol_sigma_r3/r4-like"/>
</dbReference>
<dbReference type="PANTHER" id="PTHR43133">
    <property type="entry name" value="RNA POLYMERASE ECF-TYPE SIGMA FACTO"/>
    <property type="match status" value="1"/>
</dbReference>
<dbReference type="InterPro" id="IPR007627">
    <property type="entry name" value="RNA_pol_sigma70_r2"/>
</dbReference>
<dbReference type="Gene3D" id="1.10.1740.10">
    <property type="match status" value="1"/>
</dbReference>
<evidence type="ECO:0000313" key="8">
    <source>
        <dbReference type="Proteomes" id="UP000177740"/>
    </source>
</evidence>
<feature type="domain" description="RNA polymerase sigma factor 70 region 4 type 2" evidence="6">
    <location>
        <begin position="109"/>
        <end position="160"/>
    </location>
</feature>
<evidence type="ECO:0000259" key="6">
    <source>
        <dbReference type="Pfam" id="PF08281"/>
    </source>
</evidence>
<dbReference type="InterPro" id="IPR036388">
    <property type="entry name" value="WH-like_DNA-bd_sf"/>
</dbReference>
<dbReference type="InterPro" id="IPR013249">
    <property type="entry name" value="RNA_pol_sigma70_r4_t2"/>
</dbReference>
<gene>
    <name evidence="7" type="ORF">A2365_00725</name>
</gene>
<dbReference type="CDD" id="cd06171">
    <property type="entry name" value="Sigma70_r4"/>
    <property type="match status" value="1"/>
</dbReference>
<proteinExistence type="inferred from homology"/>
<dbReference type="SUPFAM" id="SSF88659">
    <property type="entry name" value="Sigma3 and sigma4 domains of RNA polymerase sigma factors"/>
    <property type="match status" value="1"/>
</dbReference>
<name>A0A1G2EN31_9BACT</name>
<keyword evidence="4" id="KW-0804">Transcription</keyword>
<dbReference type="STRING" id="1801677.A2365_00725"/>
<dbReference type="GO" id="GO:0006352">
    <property type="term" value="P:DNA-templated transcription initiation"/>
    <property type="evidence" value="ECO:0007669"/>
    <property type="project" value="InterPro"/>
</dbReference>
<dbReference type="AlphaFoldDB" id="A0A1G2EN31"/>
<comment type="caution">
    <text evidence="7">The sequence shown here is derived from an EMBL/GenBank/DDBJ whole genome shotgun (WGS) entry which is preliminary data.</text>
</comment>
<dbReference type="InterPro" id="IPR039425">
    <property type="entry name" value="RNA_pol_sigma-70-like"/>
</dbReference>
<evidence type="ECO:0000256" key="3">
    <source>
        <dbReference type="ARBA" id="ARBA00023082"/>
    </source>
</evidence>
<dbReference type="GO" id="GO:0016987">
    <property type="term" value="F:sigma factor activity"/>
    <property type="evidence" value="ECO:0007669"/>
    <property type="project" value="UniProtKB-KW"/>
</dbReference>
<dbReference type="SUPFAM" id="SSF88946">
    <property type="entry name" value="Sigma2 domain of RNA polymerase sigma factors"/>
    <property type="match status" value="1"/>
</dbReference>
<keyword evidence="3" id="KW-0731">Sigma factor</keyword>
<comment type="similarity">
    <text evidence="1">Belongs to the sigma-70 factor family. ECF subfamily.</text>
</comment>
<dbReference type="Gene3D" id="1.10.10.10">
    <property type="entry name" value="Winged helix-like DNA-binding domain superfamily/Winged helix DNA-binding domain"/>
    <property type="match status" value="1"/>
</dbReference>
<dbReference type="GO" id="GO:0003677">
    <property type="term" value="F:DNA binding"/>
    <property type="evidence" value="ECO:0007669"/>
    <property type="project" value="InterPro"/>
</dbReference>
<accession>A0A1G2EN31</accession>
<keyword evidence="2" id="KW-0805">Transcription regulation</keyword>
<evidence type="ECO:0000313" key="7">
    <source>
        <dbReference type="EMBL" id="OGZ27179.1"/>
    </source>
</evidence>
<dbReference type="InterPro" id="IPR014284">
    <property type="entry name" value="RNA_pol_sigma-70_dom"/>
</dbReference>
<evidence type="ECO:0000256" key="2">
    <source>
        <dbReference type="ARBA" id="ARBA00023015"/>
    </source>
</evidence>
<dbReference type="PANTHER" id="PTHR43133:SF57">
    <property type="entry name" value="RNA POLYMERASE SIGMA-70 FACTOR"/>
    <property type="match status" value="1"/>
</dbReference>
<organism evidence="7 8">
    <name type="scientific">Candidatus Nealsonbacteria bacterium RIFOXYB1_FULL_40_15</name>
    <dbReference type="NCBI Taxonomy" id="1801677"/>
    <lineage>
        <taxon>Bacteria</taxon>
        <taxon>Candidatus Nealsoniibacteriota</taxon>
    </lineage>
</organism>
<evidence type="ECO:0000256" key="1">
    <source>
        <dbReference type="ARBA" id="ARBA00010641"/>
    </source>
</evidence>
<dbReference type="Pfam" id="PF08281">
    <property type="entry name" value="Sigma70_r4_2"/>
    <property type="match status" value="1"/>
</dbReference>
<dbReference type="Pfam" id="PF04542">
    <property type="entry name" value="Sigma70_r2"/>
    <property type="match status" value="1"/>
</dbReference>
<dbReference type="NCBIfam" id="TIGR02937">
    <property type="entry name" value="sigma70-ECF"/>
    <property type="match status" value="1"/>
</dbReference>
<evidence type="ECO:0000259" key="5">
    <source>
        <dbReference type="Pfam" id="PF04542"/>
    </source>
</evidence>
<sequence>MSKAKDIFSKIYDDNIERIYRFIFFKVNSKDIAEDICSEVFLRGWQTFKQNSKEIENPSAFLYQIARNLVIDHYREKGRTPTVSSDSLPIVDSSENMEEAVFMNSDLNMVKMALSDLKDEYQEIIVWHYIDEYTVPEIAELMGKSEGAVRVQLHRALKSLKNTLDNKVKIA</sequence>
<feature type="domain" description="RNA polymerase sigma-70 region 2" evidence="5">
    <location>
        <begin position="12"/>
        <end position="80"/>
    </location>
</feature>